<dbReference type="SUPFAM" id="SSF51338">
    <property type="entry name" value="Composite domain of metallo-dependent hydrolases"/>
    <property type="match status" value="1"/>
</dbReference>
<dbReference type="Proteomes" id="UP001257914">
    <property type="component" value="Unassembled WGS sequence"/>
</dbReference>
<dbReference type="InterPro" id="IPR033932">
    <property type="entry name" value="YtcJ-like"/>
</dbReference>
<name>A0ABU3R2U9_9GAMM</name>
<dbReference type="Gene3D" id="2.30.40.10">
    <property type="entry name" value="Urease, subunit C, domain 1"/>
    <property type="match status" value="1"/>
</dbReference>
<evidence type="ECO:0000256" key="1">
    <source>
        <dbReference type="SAM" id="SignalP"/>
    </source>
</evidence>
<dbReference type="Gene3D" id="3.10.310.70">
    <property type="match status" value="1"/>
</dbReference>
<dbReference type="RefSeq" id="WP_315947586.1">
    <property type="nucleotide sequence ID" value="NZ_JAWCUA010000010.1"/>
</dbReference>
<feature type="domain" description="Amidohydrolase 3" evidence="2">
    <location>
        <begin position="84"/>
        <end position="561"/>
    </location>
</feature>
<gene>
    <name evidence="3" type="ORF">RT723_13550</name>
</gene>
<evidence type="ECO:0000259" key="2">
    <source>
        <dbReference type="Pfam" id="PF07969"/>
    </source>
</evidence>
<reference evidence="3 4" key="1">
    <citation type="submission" date="2023-10" db="EMBL/GenBank/DDBJ databases">
        <title>Psychrosphaera aquimaarina strain SW33 isolated from seawater.</title>
        <authorList>
            <person name="Bayburt H."/>
            <person name="Kim J.M."/>
            <person name="Choi B.J."/>
            <person name="Jeon C.O."/>
        </authorList>
    </citation>
    <scope>NUCLEOTIDE SEQUENCE [LARGE SCALE GENOMIC DNA]</scope>
    <source>
        <strain evidence="3 4">KCTC 52743</strain>
    </source>
</reference>
<feature type="chain" id="PRO_5046550870" evidence="1">
    <location>
        <begin position="27"/>
        <end position="564"/>
    </location>
</feature>
<organism evidence="3 4">
    <name type="scientific">Psychrosphaera aquimarina</name>
    <dbReference type="NCBI Taxonomy" id="2044854"/>
    <lineage>
        <taxon>Bacteria</taxon>
        <taxon>Pseudomonadati</taxon>
        <taxon>Pseudomonadota</taxon>
        <taxon>Gammaproteobacteria</taxon>
        <taxon>Alteromonadales</taxon>
        <taxon>Pseudoalteromonadaceae</taxon>
        <taxon>Psychrosphaera</taxon>
    </lineage>
</organism>
<dbReference type="PANTHER" id="PTHR22642">
    <property type="entry name" value="IMIDAZOLONEPROPIONASE"/>
    <property type="match status" value="1"/>
</dbReference>
<dbReference type="EMBL" id="JAWCUA010000010">
    <property type="protein sequence ID" value="MDU0114006.1"/>
    <property type="molecule type" value="Genomic_DNA"/>
</dbReference>
<dbReference type="SUPFAM" id="SSF51556">
    <property type="entry name" value="Metallo-dependent hydrolases"/>
    <property type="match status" value="1"/>
</dbReference>
<dbReference type="InterPro" id="IPR032466">
    <property type="entry name" value="Metal_Hydrolase"/>
</dbReference>
<comment type="caution">
    <text evidence="3">The sequence shown here is derived from an EMBL/GenBank/DDBJ whole genome shotgun (WGS) entry which is preliminary data.</text>
</comment>
<dbReference type="EC" id="3.5.-.-" evidence="3"/>
<evidence type="ECO:0000313" key="3">
    <source>
        <dbReference type="EMBL" id="MDU0114006.1"/>
    </source>
</evidence>
<proteinExistence type="predicted"/>
<accession>A0ABU3R2U9</accession>
<feature type="signal peptide" evidence="1">
    <location>
        <begin position="1"/>
        <end position="26"/>
    </location>
</feature>
<dbReference type="InterPro" id="IPR011059">
    <property type="entry name" value="Metal-dep_hydrolase_composite"/>
</dbReference>
<dbReference type="CDD" id="cd01300">
    <property type="entry name" value="YtcJ_like"/>
    <property type="match status" value="1"/>
</dbReference>
<evidence type="ECO:0000313" key="4">
    <source>
        <dbReference type="Proteomes" id="UP001257914"/>
    </source>
</evidence>
<sequence length="564" mass="62915">MKLFTVKTLVKPLLIALSIISINVFCQTPSPDSTSIKQSTVINNVKGYTYLNSGELIEFSSIVFENGKVVATGANLLKSYPDAQVIDGQGKTMLPGLVDGHGHFLGLGFNLLQVDVRDISSKQKTAFKVAQYAKQNPELNWIKGRGWNQVLWPSKKFPTAKDLDEYVVDRPVVLSRVDGHAVWLNSKAMVLAGITRNTISPDGGEIVKDSTGEPTGILIDNAENLVWEKVPKQTDDERLVAFNKVNQHLLSLGITSVHDAGIDHDSYHFLQDQVKADNFKVRVYGMLAATDPKLVDMLKHGYINDVNDMLSIRSVKIYGDGALGSRGAAMLSPYHDDPKNMGLLLTKPERLRTLFKTIFDYDFQINIHAIGDRANRIALDEFEFAFNSRPKAQTLRNRIEHAQVINLDDIPRFKTLNVLPSMQPTHATSDKNMAQDRIGKERLKGAYAWQTFLKQGSKVIAGSDFPVELANPFFGLHAAVTRQGRDNQPESGWIKEESLTIEQAFKAFTLDAAYGGHQDKILGGLEQGKWADFILIDQDIFNIDVQDIWKTKVVETWVAGKKQH</sequence>
<dbReference type="GO" id="GO:0016787">
    <property type="term" value="F:hydrolase activity"/>
    <property type="evidence" value="ECO:0007669"/>
    <property type="project" value="UniProtKB-KW"/>
</dbReference>
<protein>
    <submittedName>
        <fullName evidence="3">Amidohydrolase</fullName>
        <ecNumber evidence="3">3.5.-.-</ecNumber>
    </submittedName>
</protein>
<dbReference type="PANTHER" id="PTHR22642:SF2">
    <property type="entry name" value="PROTEIN LONG AFTER FAR-RED 3"/>
    <property type="match status" value="1"/>
</dbReference>
<keyword evidence="3" id="KW-0378">Hydrolase</keyword>
<dbReference type="Gene3D" id="3.20.20.140">
    <property type="entry name" value="Metal-dependent hydrolases"/>
    <property type="match status" value="1"/>
</dbReference>
<keyword evidence="1" id="KW-0732">Signal</keyword>
<dbReference type="InterPro" id="IPR013108">
    <property type="entry name" value="Amidohydro_3"/>
</dbReference>
<keyword evidence="4" id="KW-1185">Reference proteome</keyword>
<dbReference type="Pfam" id="PF07969">
    <property type="entry name" value="Amidohydro_3"/>
    <property type="match status" value="1"/>
</dbReference>